<dbReference type="Proteomes" id="UP000003009">
    <property type="component" value="Unassembled WGS sequence"/>
</dbReference>
<sequence length="113" mass="12671">MPRRWIAGKARWRVKPQTKGSLKMFLNAVLASLKLASLVFRLPYACAQTQLVGWATSCPPLFITFKQSTKITHLSIQRFQAAFQHFLSLPAQAFRRLPRAGACPCTPCSINPL</sequence>
<dbReference type="AlphaFoldDB" id="C4GKU8"/>
<dbReference type="STRING" id="629741.GCWU000324_01604"/>
<comment type="caution">
    <text evidence="1">The sequence shown here is derived from an EMBL/GenBank/DDBJ whole genome shotgun (WGS) entry which is preliminary data.</text>
</comment>
<proteinExistence type="predicted"/>
<dbReference type="HOGENOM" id="CLU_2130121_0_0_4"/>
<reference evidence="1" key="1">
    <citation type="submission" date="2009-04" db="EMBL/GenBank/DDBJ databases">
        <authorList>
            <person name="Weinstock G."/>
            <person name="Sodergren E."/>
            <person name="Clifton S."/>
            <person name="Fulton L."/>
            <person name="Fulton B."/>
            <person name="Courtney L."/>
            <person name="Fronick C."/>
            <person name="Harrison M."/>
            <person name="Strong C."/>
            <person name="Farmer C."/>
            <person name="Delahaunty K."/>
            <person name="Markovic C."/>
            <person name="Hall O."/>
            <person name="Minx P."/>
            <person name="Tomlinson C."/>
            <person name="Mitreva M."/>
            <person name="Nelson J."/>
            <person name="Hou S."/>
            <person name="Wollam A."/>
            <person name="Pepin K.H."/>
            <person name="Johnson M."/>
            <person name="Bhonagiri V."/>
            <person name="Nash W.E."/>
            <person name="Warren W."/>
            <person name="Chinwalla A."/>
            <person name="Mardis E.R."/>
            <person name="Wilson R.K."/>
        </authorList>
    </citation>
    <scope>NUCLEOTIDE SEQUENCE [LARGE SCALE GENOMIC DNA]</scope>
    <source>
        <strain evidence="1">ATCC 51147</strain>
    </source>
</reference>
<gene>
    <name evidence="1" type="ORF">GCWU000324_01604</name>
</gene>
<evidence type="ECO:0000313" key="2">
    <source>
        <dbReference type="Proteomes" id="UP000003009"/>
    </source>
</evidence>
<organism evidence="1 2">
    <name type="scientific">Kingella oralis ATCC 51147</name>
    <dbReference type="NCBI Taxonomy" id="629741"/>
    <lineage>
        <taxon>Bacteria</taxon>
        <taxon>Pseudomonadati</taxon>
        <taxon>Pseudomonadota</taxon>
        <taxon>Betaproteobacteria</taxon>
        <taxon>Neisseriales</taxon>
        <taxon>Neisseriaceae</taxon>
        <taxon>Kingella</taxon>
    </lineage>
</organism>
<protein>
    <submittedName>
        <fullName evidence="1">Uncharacterized protein</fullName>
    </submittedName>
</protein>
<evidence type="ECO:0000313" key="1">
    <source>
        <dbReference type="EMBL" id="EEP67357.1"/>
    </source>
</evidence>
<name>C4GKU8_9NEIS</name>
<keyword evidence="2" id="KW-1185">Reference proteome</keyword>
<accession>C4GKU8</accession>
<dbReference type="EMBL" id="ACJW02000003">
    <property type="protein sequence ID" value="EEP67357.1"/>
    <property type="molecule type" value="Genomic_DNA"/>
</dbReference>